<keyword evidence="3 6" id="KW-0732">Signal</keyword>
<accession>A0A1Y1NCR3</accession>
<evidence type="ECO:0000256" key="2">
    <source>
        <dbReference type="ARBA" id="ARBA00022670"/>
    </source>
</evidence>
<evidence type="ECO:0000256" key="3">
    <source>
        <dbReference type="ARBA" id="ARBA00022729"/>
    </source>
</evidence>
<dbReference type="Gene3D" id="3.40.50.1820">
    <property type="entry name" value="alpha/beta hydrolase"/>
    <property type="match status" value="1"/>
</dbReference>
<keyword evidence="2" id="KW-0645">Protease</keyword>
<evidence type="ECO:0000256" key="5">
    <source>
        <dbReference type="ARBA" id="ARBA00023180"/>
    </source>
</evidence>
<dbReference type="AlphaFoldDB" id="A0A1Y1NCR3"/>
<protein>
    <submittedName>
        <fullName evidence="7">Uncharacterized protein</fullName>
    </submittedName>
</protein>
<proteinExistence type="inferred from homology"/>
<dbReference type="PANTHER" id="PTHR11010:SF38">
    <property type="entry name" value="LYSOSOMAL PRO-X CARBOXYPEPTIDASE"/>
    <property type="match status" value="1"/>
</dbReference>
<dbReference type="PANTHER" id="PTHR11010">
    <property type="entry name" value="PROTEASE S28 PRO-X CARBOXYPEPTIDASE-RELATED"/>
    <property type="match status" value="1"/>
</dbReference>
<dbReference type="GO" id="GO:0070008">
    <property type="term" value="F:serine-type exopeptidase activity"/>
    <property type="evidence" value="ECO:0007669"/>
    <property type="project" value="InterPro"/>
</dbReference>
<dbReference type="InterPro" id="IPR008758">
    <property type="entry name" value="Peptidase_S28"/>
</dbReference>
<dbReference type="Gene3D" id="1.20.120.980">
    <property type="entry name" value="Serine carboxypeptidase S28, SKS domain"/>
    <property type="match status" value="1"/>
</dbReference>
<evidence type="ECO:0000313" key="7">
    <source>
        <dbReference type="EMBL" id="JAV95338.1"/>
    </source>
</evidence>
<dbReference type="SUPFAM" id="SSF53474">
    <property type="entry name" value="alpha/beta-Hydrolases"/>
    <property type="match status" value="1"/>
</dbReference>
<dbReference type="Pfam" id="PF05577">
    <property type="entry name" value="Peptidase_S28"/>
    <property type="match status" value="1"/>
</dbReference>
<feature type="signal peptide" evidence="6">
    <location>
        <begin position="1"/>
        <end position="18"/>
    </location>
</feature>
<sequence length="496" mass="56426">MRVIIFCYLYLFATLGSGEDDGISDDAINELKSELTQEEIDQLLGNSTSNVETASIGLFARLLRMMYEIKEKWLDVPLDHFDLFDNRTWRMRYLTRGSFFKSGGPLFIEVGGEWTIDGSSLVMGGLAELAEEHNGFLVETEHRYYGKSLPFGKDFSTEKLRFLQMEQALEDLAYFIEHFKSATPGLGNSTVIIRGCSYPGMLVTWMRVRFPHIVDISYASSAPLGVGLDYPEYFEVVNDVYANVSTNCIETVRRGFNQTMNLLKTDDGRLKVREAFKDWTCGDIDEMNSMAILGKIIVVLNVMHDPSQYEEVACLTMAIDEDELQSFQLLANFIVLKSKHIASCMSGDTDPEEKRNHIAWSYQTCTEMGTFLTLNRKNSRHPFEMDLTVEESLEECGKDFKGLVTENILREGIARVTRRYGGRKPKVTRVVTIQGTHDPWKHLAHLEDYGPEAPVWVVDGSHCSEINAQSEDDSEQVIAVREKVKRLISKWIKEIS</sequence>
<dbReference type="InterPro" id="IPR042269">
    <property type="entry name" value="Ser_carbopepase_S28_SKS"/>
</dbReference>
<name>A0A1Y1NCR3_PHOPY</name>
<evidence type="ECO:0000256" key="4">
    <source>
        <dbReference type="ARBA" id="ARBA00022801"/>
    </source>
</evidence>
<keyword evidence="4" id="KW-0378">Hydrolase</keyword>
<dbReference type="InterPro" id="IPR029058">
    <property type="entry name" value="AB_hydrolase_fold"/>
</dbReference>
<evidence type="ECO:0000256" key="1">
    <source>
        <dbReference type="ARBA" id="ARBA00011079"/>
    </source>
</evidence>
<dbReference type="EMBL" id="GEZM01007150">
    <property type="protein sequence ID" value="JAV95338.1"/>
    <property type="molecule type" value="Transcribed_RNA"/>
</dbReference>
<organism evidence="7">
    <name type="scientific">Photinus pyralis</name>
    <name type="common">Common eastern firefly</name>
    <name type="synonym">Lampyris pyralis</name>
    <dbReference type="NCBI Taxonomy" id="7054"/>
    <lineage>
        <taxon>Eukaryota</taxon>
        <taxon>Metazoa</taxon>
        <taxon>Ecdysozoa</taxon>
        <taxon>Arthropoda</taxon>
        <taxon>Hexapoda</taxon>
        <taxon>Insecta</taxon>
        <taxon>Pterygota</taxon>
        <taxon>Neoptera</taxon>
        <taxon>Endopterygota</taxon>
        <taxon>Coleoptera</taxon>
        <taxon>Polyphaga</taxon>
        <taxon>Elateriformia</taxon>
        <taxon>Elateroidea</taxon>
        <taxon>Lampyridae</taxon>
        <taxon>Lampyrinae</taxon>
        <taxon>Photinus</taxon>
    </lineage>
</organism>
<keyword evidence="5" id="KW-0325">Glycoprotein</keyword>
<comment type="similarity">
    <text evidence="1">Belongs to the peptidase S28 family.</text>
</comment>
<dbReference type="GO" id="GO:0008239">
    <property type="term" value="F:dipeptidyl-peptidase activity"/>
    <property type="evidence" value="ECO:0007669"/>
    <property type="project" value="TreeGrafter"/>
</dbReference>
<evidence type="ECO:0000256" key="6">
    <source>
        <dbReference type="SAM" id="SignalP"/>
    </source>
</evidence>
<feature type="chain" id="PRO_5013073128" evidence="6">
    <location>
        <begin position="19"/>
        <end position="496"/>
    </location>
</feature>
<dbReference type="GO" id="GO:0006508">
    <property type="term" value="P:proteolysis"/>
    <property type="evidence" value="ECO:0007669"/>
    <property type="project" value="UniProtKB-KW"/>
</dbReference>
<reference evidence="7" key="1">
    <citation type="journal article" date="2016" name="Sci. Rep.">
        <title>Molecular characterization of firefly nuptial gifts: a multi-omics approach sheds light on postcopulatory sexual selection.</title>
        <authorList>
            <person name="Al-Wathiqui N."/>
            <person name="Fallon T.R."/>
            <person name="South A."/>
            <person name="Weng J.K."/>
            <person name="Lewis S.M."/>
        </authorList>
    </citation>
    <scope>NUCLEOTIDE SEQUENCE</scope>
</reference>